<evidence type="ECO:0000313" key="11">
    <source>
        <dbReference type="Proteomes" id="UP001597458"/>
    </source>
</evidence>
<dbReference type="EMBL" id="JBHUMR010000001">
    <property type="protein sequence ID" value="MFD2615819.1"/>
    <property type="molecule type" value="Genomic_DNA"/>
</dbReference>
<feature type="transmembrane region" description="Helical" evidence="8">
    <location>
        <begin position="20"/>
        <end position="40"/>
    </location>
</feature>
<reference evidence="11" key="1">
    <citation type="journal article" date="2019" name="Int. J. Syst. Evol. Microbiol.">
        <title>The Global Catalogue of Microorganisms (GCM) 10K type strain sequencing project: providing services to taxonomists for standard genome sequencing and annotation.</title>
        <authorList>
            <consortium name="The Broad Institute Genomics Platform"/>
            <consortium name="The Broad Institute Genome Sequencing Center for Infectious Disease"/>
            <person name="Wu L."/>
            <person name="Ma J."/>
        </authorList>
    </citation>
    <scope>NUCLEOTIDE SEQUENCE [LARGE SCALE GENOMIC DNA]</scope>
    <source>
        <strain evidence="11">TISTR 2241</strain>
    </source>
</reference>
<dbReference type="SUPFAM" id="SSF103088">
    <property type="entry name" value="OmpA-like"/>
    <property type="match status" value="1"/>
</dbReference>
<comment type="subcellular location">
    <subcellularLocation>
        <location evidence="1">Cell membrane</location>
        <topology evidence="1">Single-pass membrane protein</topology>
    </subcellularLocation>
</comment>
<evidence type="ECO:0000256" key="7">
    <source>
        <dbReference type="PROSITE-ProRule" id="PRU00473"/>
    </source>
</evidence>
<keyword evidence="5 8" id="KW-1133">Transmembrane helix</keyword>
<dbReference type="InterPro" id="IPR050330">
    <property type="entry name" value="Bact_OuterMem_StrucFunc"/>
</dbReference>
<dbReference type="PANTHER" id="PTHR30329">
    <property type="entry name" value="STATOR ELEMENT OF FLAGELLAR MOTOR COMPLEX"/>
    <property type="match status" value="1"/>
</dbReference>
<evidence type="ECO:0000256" key="6">
    <source>
        <dbReference type="ARBA" id="ARBA00023136"/>
    </source>
</evidence>
<dbReference type="PANTHER" id="PTHR30329:SF21">
    <property type="entry name" value="LIPOPROTEIN YIAD-RELATED"/>
    <property type="match status" value="1"/>
</dbReference>
<sequence length="249" mass="28618">MSRKRRRRREEEDGNDERWLVTYSDLITLLLVFFIMLYSMSSVEAKKFNALVNSLKTAFQGDAILQNTGLPESQSMDIPDIPLKKKPIVTKKSDEDKKNLDKLYIQLDNYIKENDLSPAVTLTNLERGVQLTFREKILFDLGDAQIKNDAKPVLKKIGGMLNEVPNNVSIEGHTDNNPITGHSKYQSNWDLSGARAQQVMFFLIKEDKLKPARMNFVGYGEYQPIVKNDTKAHQAMNRRVNITILRQEK</sequence>
<keyword evidence="3" id="KW-1003">Cell membrane</keyword>
<dbReference type="CDD" id="cd07185">
    <property type="entry name" value="OmpA_C-like"/>
    <property type="match status" value="1"/>
</dbReference>
<keyword evidence="10" id="KW-0282">Flagellum</keyword>
<keyword evidence="11" id="KW-1185">Reference proteome</keyword>
<dbReference type="PROSITE" id="PS51123">
    <property type="entry name" value="OMPA_2"/>
    <property type="match status" value="1"/>
</dbReference>
<evidence type="ECO:0000256" key="4">
    <source>
        <dbReference type="ARBA" id="ARBA00022692"/>
    </source>
</evidence>
<evidence type="ECO:0000256" key="2">
    <source>
        <dbReference type="ARBA" id="ARBA00008914"/>
    </source>
</evidence>
<evidence type="ECO:0000313" key="10">
    <source>
        <dbReference type="EMBL" id="MFD2615819.1"/>
    </source>
</evidence>
<evidence type="ECO:0000256" key="3">
    <source>
        <dbReference type="ARBA" id="ARBA00022475"/>
    </source>
</evidence>
<evidence type="ECO:0000259" key="9">
    <source>
        <dbReference type="PROSITE" id="PS51123"/>
    </source>
</evidence>
<proteinExistence type="inferred from homology"/>
<dbReference type="Gene3D" id="3.30.1330.60">
    <property type="entry name" value="OmpA-like domain"/>
    <property type="match status" value="1"/>
</dbReference>
<keyword evidence="10" id="KW-0969">Cilium</keyword>
<organism evidence="10 11">
    <name type="scientific">Terrilactibacillus laevilacticus</name>
    <dbReference type="NCBI Taxonomy" id="1380157"/>
    <lineage>
        <taxon>Bacteria</taxon>
        <taxon>Bacillati</taxon>
        <taxon>Bacillota</taxon>
        <taxon>Bacilli</taxon>
        <taxon>Bacillales</taxon>
        <taxon>Bacillaceae</taxon>
        <taxon>Terrilactibacillus</taxon>
    </lineage>
</organism>
<accession>A0ABW5PKW0</accession>
<comment type="similarity">
    <text evidence="2">Belongs to the MotB family.</text>
</comment>
<dbReference type="RefSeq" id="WP_141191061.1">
    <property type="nucleotide sequence ID" value="NZ_JBHUMR010000001.1"/>
</dbReference>
<dbReference type="Pfam" id="PF00691">
    <property type="entry name" value="OmpA"/>
    <property type="match status" value="1"/>
</dbReference>
<keyword evidence="4 8" id="KW-0812">Transmembrane</keyword>
<dbReference type="InterPro" id="IPR006665">
    <property type="entry name" value="OmpA-like"/>
</dbReference>
<dbReference type="Pfam" id="PF13677">
    <property type="entry name" value="MotB_plug"/>
    <property type="match status" value="1"/>
</dbReference>
<dbReference type="Proteomes" id="UP001597458">
    <property type="component" value="Unassembled WGS sequence"/>
</dbReference>
<feature type="domain" description="OmpA-like" evidence="9">
    <location>
        <begin position="126"/>
        <end position="248"/>
    </location>
</feature>
<dbReference type="InterPro" id="IPR036737">
    <property type="entry name" value="OmpA-like_sf"/>
</dbReference>
<evidence type="ECO:0000256" key="8">
    <source>
        <dbReference type="SAM" id="Phobius"/>
    </source>
</evidence>
<gene>
    <name evidence="10" type="ORF">ACFSTF_00475</name>
</gene>
<evidence type="ECO:0000256" key="5">
    <source>
        <dbReference type="ARBA" id="ARBA00022989"/>
    </source>
</evidence>
<comment type="caution">
    <text evidence="10">The sequence shown here is derived from an EMBL/GenBank/DDBJ whole genome shotgun (WGS) entry which is preliminary data.</text>
</comment>
<keyword evidence="10" id="KW-0966">Cell projection</keyword>
<keyword evidence="6 7" id="KW-0472">Membrane</keyword>
<evidence type="ECO:0000256" key="1">
    <source>
        <dbReference type="ARBA" id="ARBA00004162"/>
    </source>
</evidence>
<protein>
    <submittedName>
        <fullName evidence="10">Flagellar motor protein MotB</fullName>
    </submittedName>
</protein>
<dbReference type="InterPro" id="IPR025713">
    <property type="entry name" value="MotB-like_N_dom"/>
</dbReference>
<name>A0ABW5PKW0_9BACI</name>